<evidence type="ECO:0000313" key="6">
    <source>
        <dbReference type="Proteomes" id="UP000780801"/>
    </source>
</evidence>
<proteinExistence type="predicted"/>
<dbReference type="InterPro" id="IPR036322">
    <property type="entry name" value="WD40_repeat_dom_sf"/>
</dbReference>
<feature type="repeat" description="WD" evidence="3">
    <location>
        <begin position="446"/>
        <end position="479"/>
    </location>
</feature>
<organism evidence="5 6">
    <name type="scientific">Lunasporangiospora selenospora</name>
    <dbReference type="NCBI Taxonomy" id="979761"/>
    <lineage>
        <taxon>Eukaryota</taxon>
        <taxon>Fungi</taxon>
        <taxon>Fungi incertae sedis</taxon>
        <taxon>Mucoromycota</taxon>
        <taxon>Mortierellomycotina</taxon>
        <taxon>Mortierellomycetes</taxon>
        <taxon>Mortierellales</taxon>
        <taxon>Mortierellaceae</taxon>
        <taxon>Lunasporangiospora</taxon>
    </lineage>
</organism>
<protein>
    <submittedName>
        <fullName evidence="5">Uncharacterized protein</fullName>
    </submittedName>
</protein>
<dbReference type="AlphaFoldDB" id="A0A9P6FUT8"/>
<dbReference type="SUPFAM" id="SSF50978">
    <property type="entry name" value="WD40 repeat-like"/>
    <property type="match status" value="1"/>
</dbReference>
<keyword evidence="6" id="KW-1185">Reference proteome</keyword>
<dbReference type="GO" id="GO:1990234">
    <property type="term" value="C:transferase complex"/>
    <property type="evidence" value="ECO:0007669"/>
    <property type="project" value="UniProtKB-ARBA"/>
</dbReference>
<evidence type="ECO:0000256" key="4">
    <source>
        <dbReference type="SAM" id="MobiDB-lite"/>
    </source>
</evidence>
<evidence type="ECO:0000256" key="1">
    <source>
        <dbReference type="ARBA" id="ARBA00022574"/>
    </source>
</evidence>
<dbReference type="InterPro" id="IPR015943">
    <property type="entry name" value="WD40/YVTN_repeat-like_dom_sf"/>
</dbReference>
<dbReference type="InterPro" id="IPR001680">
    <property type="entry name" value="WD40_rpt"/>
</dbReference>
<dbReference type="OrthoDB" id="3219396at2759"/>
<gene>
    <name evidence="5" type="ORF">BGW38_001010</name>
</gene>
<dbReference type="EMBL" id="JAABOA010001303">
    <property type="protein sequence ID" value="KAF9581839.1"/>
    <property type="molecule type" value="Genomic_DNA"/>
</dbReference>
<feature type="repeat" description="WD" evidence="3">
    <location>
        <begin position="522"/>
        <end position="541"/>
    </location>
</feature>
<evidence type="ECO:0000313" key="5">
    <source>
        <dbReference type="EMBL" id="KAF9581839.1"/>
    </source>
</evidence>
<evidence type="ECO:0000256" key="3">
    <source>
        <dbReference type="PROSITE-ProRule" id="PRU00221"/>
    </source>
</evidence>
<evidence type="ECO:0000256" key="2">
    <source>
        <dbReference type="ARBA" id="ARBA00022737"/>
    </source>
</evidence>
<keyword evidence="2" id="KW-0677">Repeat</keyword>
<dbReference type="PROSITE" id="PS50294">
    <property type="entry name" value="WD_REPEATS_REGION"/>
    <property type="match status" value="1"/>
</dbReference>
<name>A0A9P6FUT8_9FUNG</name>
<dbReference type="SMART" id="SM00320">
    <property type="entry name" value="WD40"/>
    <property type="match status" value="2"/>
</dbReference>
<feature type="non-terminal residue" evidence="5">
    <location>
        <position position="1"/>
    </location>
</feature>
<sequence length="541" mass="59770">IRNHRWEAFGPPLVQFKDTVILTASRSTDMVHLWRVRSTMKTVGGVVPGYVAHGEPEYRQTFVPNTLGRLTLGETVPSSADPTKHPSSRSSYLCLDKSTGNGTGRQRVMVGYDSGHFAVFEYTQDKTADLFSVNNHNNSSSSVGEDGTDSAILEEPPPIHEIGYTGDQSDRRRMVSEEATGRIRSGYFRYPVLATFSDDGVISIYRIQDTGSESWCRRLFRLYGTVVRSPIEMELKRLAPPAPPSQASGDESKSEPPSQVRIGRWRLQISYGVELYDGSWTVRVQEIEFEDEVLIRSVDVGADEDVTENATFQNPSEAASDTSGGDMDYGGGGGRMHDWMIGGQGGIGSGWTTDKQRRPTLTAAASFRLSAALGQDPLFCGLTSSSLTQARINSIATISIAYPLVVTTHNDNTMNVFSMTRERPGLPGREDLCHKDRLRLEHVSTLYGHCGAVSSVSIEARSGRLVSASMDRSIKVWTMTFKESRQWVHQCTVTMNDINKSWTENGQMTKEEGLGLVWVGSDDEKIVSMNCDGTVKVWQFS</sequence>
<feature type="region of interest" description="Disordered" evidence="4">
    <location>
        <begin position="237"/>
        <end position="259"/>
    </location>
</feature>
<accession>A0A9P6FUT8</accession>
<feature type="region of interest" description="Disordered" evidence="4">
    <location>
        <begin position="153"/>
        <end position="172"/>
    </location>
</feature>
<dbReference type="PANTHER" id="PTHR22847">
    <property type="entry name" value="WD40 REPEAT PROTEIN"/>
    <property type="match status" value="1"/>
</dbReference>
<dbReference type="Pfam" id="PF25499">
    <property type="entry name" value="Beta-prop_pof12"/>
    <property type="match status" value="1"/>
</dbReference>
<keyword evidence="1 3" id="KW-0853">WD repeat</keyword>
<feature type="region of interest" description="Disordered" evidence="4">
    <location>
        <begin position="73"/>
        <end position="95"/>
    </location>
</feature>
<dbReference type="PANTHER" id="PTHR22847:SF637">
    <property type="entry name" value="WD REPEAT DOMAIN 5B"/>
    <property type="match status" value="1"/>
</dbReference>
<dbReference type="Gene3D" id="2.130.10.10">
    <property type="entry name" value="YVTN repeat-like/Quinoprotein amine dehydrogenase"/>
    <property type="match status" value="1"/>
</dbReference>
<reference evidence="5" key="1">
    <citation type="journal article" date="2020" name="Fungal Divers.">
        <title>Resolving the Mortierellaceae phylogeny through synthesis of multi-gene phylogenetics and phylogenomics.</title>
        <authorList>
            <person name="Vandepol N."/>
            <person name="Liber J."/>
            <person name="Desiro A."/>
            <person name="Na H."/>
            <person name="Kennedy M."/>
            <person name="Barry K."/>
            <person name="Grigoriev I.V."/>
            <person name="Miller A.N."/>
            <person name="O'Donnell K."/>
            <person name="Stajich J.E."/>
            <person name="Bonito G."/>
        </authorList>
    </citation>
    <scope>NUCLEOTIDE SEQUENCE</scope>
    <source>
        <strain evidence="5">KOD1015</strain>
    </source>
</reference>
<dbReference type="PROSITE" id="PS50082">
    <property type="entry name" value="WD_REPEATS_2"/>
    <property type="match status" value="2"/>
</dbReference>
<comment type="caution">
    <text evidence="5">The sequence shown here is derived from an EMBL/GenBank/DDBJ whole genome shotgun (WGS) entry which is preliminary data.</text>
</comment>
<dbReference type="Proteomes" id="UP000780801">
    <property type="component" value="Unassembled WGS sequence"/>
</dbReference>